<protein>
    <submittedName>
        <fullName evidence="3">Uncharacterized protein</fullName>
    </submittedName>
</protein>
<dbReference type="EMBL" id="ASPP01000892">
    <property type="protein sequence ID" value="ETO36212.1"/>
    <property type="molecule type" value="Genomic_DNA"/>
</dbReference>
<name>X6PEV4_RETFI</name>
<keyword evidence="2" id="KW-1133">Transmembrane helix</keyword>
<feature type="transmembrane region" description="Helical" evidence="2">
    <location>
        <begin position="423"/>
        <end position="443"/>
    </location>
</feature>
<sequence length="484" mass="55066">MNKTEYKQNKSKATEASGPSGSTTNRRVLTCGELKQGSQLQSIFQFKTDKRYLWIQEHIEFLQWKPSNTNNSSGPRGESSAKVLFEMKKKRGGVSLNVDVNVFFFKKKKKVWSSHNLSTNTDEQINPLQSRLQLPRDGYIINDFVISRTDIKGLFVYYLLSLENGVEAIEPSSLQYRTEDGTVLTGVYSESDKYFYFEFSEHWNQQMARKQEERLVTQETLMHFDESGTDIKTKDRPNSHGADEANGRNSVANAPKAFDSSLLTQQRSYSYANNNSDKYQVGDFRVKLTGVAERSNVLILGEQKHDDLLKPFEIMSEKLQLSNVFGVVFCQRPEECESKKRLLLQHVVDQEVNVARSQSRALFFGGMFCSFLVVLHAYGQLVDKDNTNDGWFNRWTRKFMDATGIIQRCLGSTHKISSPVSEILVSLLYSSALFGVGTLTGRIRGQRRALLWKTQVVDAGRERIYTLVAESDDSGESEVEADDN</sequence>
<gene>
    <name evidence="3" type="ORF">RFI_00850</name>
</gene>
<feature type="compositionally biased region" description="Basic and acidic residues" evidence="1">
    <location>
        <begin position="226"/>
        <end position="246"/>
    </location>
</feature>
<keyword evidence="2" id="KW-0472">Membrane</keyword>
<feature type="region of interest" description="Disordered" evidence="1">
    <location>
        <begin position="226"/>
        <end position="252"/>
    </location>
</feature>
<dbReference type="Proteomes" id="UP000023152">
    <property type="component" value="Unassembled WGS sequence"/>
</dbReference>
<evidence type="ECO:0000313" key="3">
    <source>
        <dbReference type="EMBL" id="ETO36212.1"/>
    </source>
</evidence>
<feature type="compositionally biased region" description="Polar residues" evidence="1">
    <location>
        <begin position="17"/>
        <end position="26"/>
    </location>
</feature>
<accession>X6PEV4</accession>
<dbReference type="AlphaFoldDB" id="X6PEV4"/>
<organism evidence="3 4">
    <name type="scientific">Reticulomyxa filosa</name>
    <dbReference type="NCBI Taxonomy" id="46433"/>
    <lineage>
        <taxon>Eukaryota</taxon>
        <taxon>Sar</taxon>
        <taxon>Rhizaria</taxon>
        <taxon>Retaria</taxon>
        <taxon>Foraminifera</taxon>
        <taxon>Monothalamids</taxon>
        <taxon>Reticulomyxidae</taxon>
        <taxon>Reticulomyxa</taxon>
    </lineage>
</organism>
<evidence type="ECO:0000313" key="4">
    <source>
        <dbReference type="Proteomes" id="UP000023152"/>
    </source>
</evidence>
<keyword evidence="2" id="KW-0812">Transmembrane</keyword>
<evidence type="ECO:0000256" key="2">
    <source>
        <dbReference type="SAM" id="Phobius"/>
    </source>
</evidence>
<proteinExistence type="predicted"/>
<evidence type="ECO:0000256" key="1">
    <source>
        <dbReference type="SAM" id="MobiDB-lite"/>
    </source>
</evidence>
<feature type="transmembrane region" description="Helical" evidence="2">
    <location>
        <begin position="361"/>
        <end position="379"/>
    </location>
</feature>
<comment type="caution">
    <text evidence="3">The sequence shown here is derived from an EMBL/GenBank/DDBJ whole genome shotgun (WGS) entry which is preliminary data.</text>
</comment>
<reference evidence="3 4" key="1">
    <citation type="journal article" date="2013" name="Curr. Biol.">
        <title>The Genome of the Foraminiferan Reticulomyxa filosa.</title>
        <authorList>
            <person name="Glockner G."/>
            <person name="Hulsmann N."/>
            <person name="Schleicher M."/>
            <person name="Noegel A.A."/>
            <person name="Eichinger L."/>
            <person name="Gallinger C."/>
            <person name="Pawlowski J."/>
            <person name="Sierra R."/>
            <person name="Euteneuer U."/>
            <person name="Pillet L."/>
            <person name="Moustafa A."/>
            <person name="Platzer M."/>
            <person name="Groth M."/>
            <person name="Szafranski K."/>
            <person name="Schliwa M."/>
        </authorList>
    </citation>
    <scope>NUCLEOTIDE SEQUENCE [LARGE SCALE GENOMIC DNA]</scope>
</reference>
<feature type="region of interest" description="Disordered" evidence="1">
    <location>
        <begin position="1"/>
        <end position="26"/>
    </location>
</feature>
<keyword evidence="4" id="KW-1185">Reference proteome</keyword>